<dbReference type="Proteomes" id="UP000243359">
    <property type="component" value="Chromosome I"/>
</dbReference>
<accession>A0A1H1Z835</accession>
<evidence type="ECO:0000313" key="3">
    <source>
        <dbReference type="Proteomes" id="UP000243359"/>
    </source>
</evidence>
<feature type="repeat" description="TPR" evidence="1">
    <location>
        <begin position="272"/>
        <end position="305"/>
    </location>
</feature>
<evidence type="ECO:0000256" key="1">
    <source>
        <dbReference type="PROSITE-ProRule" id="PRU00339"/>
    </source>
</evidence>
<dbReference type="GO" id="GO:0031145">
    <property type="term" value="P:anaphase-promoting complex-dependent catabolic process"/>
    <property type="evidence" value="ECO:0007669"/>
    <property type="project" value="TreeGrafter"/>
</dbReference>
<dbReference type="SMART" id="SM00028">
    <property type="entry name" value="TPR"/>
    <property type="match status" value="6"/>
</dbReference>
<dbReference type="InterPro" id="IPR019734">
    <property type="entry name" value="TPR_rpt"/>
</dbReference>
<reference evidence="3" key="1">
    <citation type="submission" date="2016-10" db="EMBL/GenBank/DDBJ databases">
        <authorList>
            <person name="Varghese N."/>
            <person name="Submissions S."/>
        </authorList>
    </citation>
    <scope>NUCLEOTIDE SEQUENCE [LARGE SCALE GENOMIC DNA]</scope>
    <source>
        <strain evidence="3">KCTC 32247</strain>
    </source>
</reference>
<protein>
    <submittedName>
        <fullName evidence="2">Tetratricopeptide repeat-containing protein</fullName>
    </submittedName>
</protein>
<sequence length="373" mass="40594">MHRIALLAAIAAALAGCQSMGEGSVKSRNALYDGGRAVLYEVRKGADNPEQAMLMAARAYAAGDTDQALYQYLRASELDPKRYEALVWVGRIHRERGNHKLAEIALHNVLKEEPNNLAALSELGTLQIGMRRYPEATETLGSALRIDQQRFGGVVPAGELADLSALMVDGKSPLRVYNGLGVLADLRNDFARAQVYYRLALQISPRSAVVANSQAYSHYLAGDWVAARQAYHQALSFDATYKPAWRNYGMLLARMGSYEEALSAFEQVESRAEASNDVGYICLIEGKLEQAEQFFRSAIDLSPSHYDVAWQNLKRVQQIRRVRDGNGTGVDEPMPPLAPAPMPLAVPAATPLAASAPVVSTVSLPAPLQTDAP</sequence>
<dbReference type="PANTHER" id="PTHR12558">
    <property type="entry name" value="CELL DIVISION CYCLE 16,23,27"/>
    <property type="match status" value="1"/>
</dbReference>
<dbReference type="Pfam" id="PF13432">
    <property type="entry name" value="TPR_16"/>
    <property type="match status" value="1"/>
</dbReference>
<dbReference type="PROSITE" id="PS51257">
    <property type="entry name" value="PROKAR_LIPOPROTEIN"/>
    <property type="match status" value="1"/>
</dbReference>
<keyword evidence="1" id="KW-0802">TPR repeat</keyword>
<gene>
    <name evidence="2" type="ORF">SAMN05216221_4110</name>
</gene>
<dbReference type="Pfam" id="PF13181">
    <property type="entry name" value="TPR_8"/>
    <property type="match status" value="1"/>
</dbReference>
<dbReference type="GO" id="GO:0051301">
    <property type="term" value="P:cell division"/>
    <property type="evidence" value="ECO:0007669"/>
    <property type="project" value="TreeGrafter"/>
</dbReference>
<dbReference type="InterPro" id="IPR011990">
    <property type="entry name" value="TPR-like_helical_dom_sf"/>
</dbReference>
<dbReference type="OrthoDB" id="1668776at2"/>
<dbReference type="RefSeq" id="WP_090351773.1">
    <property type="nucleotide sequence ID" value="NZ_LT629751.1"/>
</dbReference>
<dbReference type="AlphaFoldDB" id="A0A1H1Z835"/>
<dbReference type="GO" id="GO:0016567">
    <property type="term" value="P:protein ubiquitination"/>
    <property type="evidence" value="ECO:0007669"/>
    <property type="project" value="TreeGrafter"/>
</dbReference>
<name>A0A1H1Z835_9PSED</name>
<dbReference type="PANTHER" id="PTHR12558:SF13">
    <property type="entry name" value="CELL DIVISION CYCLE PROTEIN 27 HOMOLOG"/>
    <property type="match status" value="1"/>
</dbReference>
<dbReference type="Gene3D" id="1.25.40.10">
    <property type="entry name" value="Tetratricopeptide repeat domain"/>
    <property type="match status" value="2"/>
</dbReference>
<dbReference type="Pfam" id="PF14559">
    <property type="entry name" value="TPR_19"/>
    <property type="match status" value="1"/>
</dbReference>
<dbReference type="GO" id="GO:0005737">
    <property type="term" value="C:cytoplasm"/>
    <property type="evidence" value="ECO:0007669"/>
    <property type="project" value="TreeGrafter"/>
</dbReference>
<dbReference type="PROSITE" id="PS50005">
    <property type="entry name" value="TPR"/>
    <property type="match status" value="2"/>
</dbReference>
<keyword evidence="3" id="KW-1185">Reference proteome</keyword>
<dbReference type="SUPFAM" id="SSF48452">
    <property type="entry name" value="TPR-like"/>
    <property type="match status" value="1"/>
</dbReference>
<organism evidence="2 3">
    <name type="scientific">Pseudomonas oryzae</name>
    <dbReference type="NCBI Taxonomy" id="1392877"/>
    <lineage>
        <taxon>Bacteria</taxon>
        <taxon>Pseudomonadati</taxon>
        <taxon>Pseudomonadota</taxon>
        <taxon>Gammaproteobacteria</taxon>
        <taxon>Pseudomonadales</taxon>
        <taxon>Pseudomonadaceae</taxon>
        <taxon>Pseudomonas</taxon>
    </lineage>
</organism>
<dbReference type="EMBL" id="LT629751">
    <property type="protein sequence ID" value="SDT29356.1"/>
    <property type="molecule type" value="Genomic_DNA"/>
</dbReference>
<feature type="repeat" description="TPR" evidence="1">
    <location>
        <begin position="174"/>
        <end position="207"/>
    </location>
</feature>
<dbReference type="STRING" id="1392877.SAMN05216221_4110"/>
<evidence type="ECO:0000313" key="2">
    <source>
        <dbReference type="EMBL" id="SDT29356.1"/>
    </source>
</evidence>
<proteinExistence type="predicted"/>